<dbReference type="HOGENOM" id="CLU_000288_34_3_1"/>
<evidence type="ECO:0000259" key="4">
    <source>
        <dbReference type="Pfam" id="PF24883"/>
    </source>
</evidence>
<reference evidence="5 6" key="2">
    <citation type="journal article" date="2013" name="PLoS Genet.">
        <title>Comparative genome structure, secondary metabolite, and effector coding capacity across Cochliobolus pathogens.</title>
        <authorList>
            <person name="Condon B.J."/>
            <person name="Leng Y."/>
            <person name="Wu D."/>
            <person name="Bushley K.E."/>
            <person name="Ohm R.A."/>
            <person name="Otillar R."/>
            <person name="Martin J."/>
            <person name="Schackwitz W."/>
            <person name="Grimwood J."/>
            <person name="MohdZainudin N."/>
            <person name="Xue C."/>
            <person name="Wang R."/>
            <person name="Manning V.A."/>
            <person name="Dhillon B."/>
            <person name="Tu Z.J."/>
            <person name="Steffenson B.J."/>
            <person name="Salamov A."/>
            <person name="Sun H."/>
            <person name="Lowry S."/>
            <person name="LaButti K."/>
            <person name="Han J."/>
            <person name="Copeland A."/>
            <person name="Lindquist E."/>
            <person name="Barry K."/>
            <person name="Schmutz J."/>
            <person name="Baker S.E."/>
            <person name="Ciuffetti L.M."/>
            <person name="Grigoriev I.V."/>
            <person name="Zhong S."/>
            <person name="Turgeon B.G."/>
        </authorList>
    </citation>
    <scope>NUCLEOTIDE SEQUENCE [LARGE SCALE GENOMIC DNA]</scope>
    <source>
        <strain evidence="6">28A</strain>
    </source>
</reference>
<protein>
    <recommendedName>
        <fullName evidence="7">NACHT domain-containing protein</fullName>
    </recommendedName>
</protein>
<evidence type="ECO:0000313" key="5">
    <source>
        <dbReference type="EMBL" id="EOA84173.1"/>
    </source>
</evidence>
<dbReference type="InterPro" id="IPR027417">
    <property type="entry name" value="P-loop_NTPase"/>
</dbReference>
<feature type="domain" description="Nephrocystin 3-like N-terminal" evidence="4">
    <location>
        <begin position="273"/>
        <end position="415"/>
    </location>
</feature>
<feature type="domain" description="GPI inositol-deacylase winged helix" evidence="2">
    <location>
        <begin position="510"/>
        <end position="586"/>
    </location>
</feature>
<dbReference type="STRING" id="671987.R0JSY8"/>
<evidence type="ECO:0000256" key="1">
    <source>
        <dbReference type="ARBA" id="ARBA00022737"/>
    </source>
</evidence>
<evidence type="ECO:0000313" key="6">
    <source>
        <dbReference type="Proteomes" id="UP000016935"/>
    </source>
</evidence>
<dbReference type="SUPFAM" id="SSF52540">
    <property type="entry name" value="P-loop containing nucleoside triphosphate hydrolases"/>
    <property type="match status" value="1"/>
</dbReference>
<keyword evidence="1" id="KW-0677">Repeat</keyword>
<dbReference type="InterPro" id="IPR054471">
    <property type="entry name" value="GPIID_WHD"/>
</dbReference>
<keyword evidence="6" id="KW-1185">Reference proteome</keyword>
<organism evidence="5 6">
    <name type="scientific">Exserohilum turcicum (strain 28A)</name>
    <name type="common">Northern leaf blight fungus</name>
    <name type="synonym">Setosphaeria turcica</name>
    <dbReference type="NCBI Taxonomy" id="671987"/>
    <lineage>
        <taxon>Eukaryota</taxon>
        <taxon>Fungi</taxon>
        <taxon>Dikarya</taxon>
        <taxon>Ascomycota</taxon>
        <taxon>Pezizomycotina</taxon>
        <taxon>Dothideomycetes</taxon>
        <taxon>Pleosporomycetidae</taxon>
        <taxon>Pleosporales</taxon>
        <taxon>Pleosporineae</taxon>
        <taxon>Pleosporaceae</taxon>
        <taxon>Exserohilum</taxon>
    </lineage>
</organism>
<dbReference type="eggNOG" id="ENOG502SJFX">
    <property type="taxonomic scope" value="Eukaryota"/>
</dbReference>
<dbReference type="Proteomes" id="UP000016935">
    <property type="component" value="Unassembled WGS sequence"/>
</dbReference>
<dbReference type="EMBL" id="KB908814">
    <property type="protein sequence ID" value="EOA84173.1"/>
    <property type="molecule type" value="Genomic_DNA"/>
</dbReference>
<dbReference type="OrthoDB" id="7464126at2759"/>
<dbReference type="PANTHER" id="PTHR10039:SF10">
    <property type="entry name" value="NACHT DOMAIN-CONTAINING PROTEIN"/>
    <property type="match status" value="1"/>
</dbReference>
<evidence type="ECO:0000259" key="3">
    <source>
        <dbReference type="Pfam" id="PF24809"/>
    </source>
</evidence>
<evidence type="ECO:0008006" key="7">
    <source>
        <dbReference type="Google" id="ProtNLM"/>
    </source>
</evidence>
<dbReference type="GeneID" id="19395776"/>
<accession>R0JSY8</accession>
<dbReference type="AlphaFoldDB" id="R0JSY8"/>
<dbReference type="Pfam" id="PF24809">
    <property type="entry name" value="DUF7708"/>
    <property type="match status" value="1"/>
</dbReference>
<feature type="non-terminal residue" evidence="5">
    <location>
        <position position="696"/>
    </location>
</feature>
<dbReference type="InterPro" id="IPR056884">
    <property type="entry name" value="NPHP3-like_N"/>
</dbReference>
<dbReference type="Gene3D" id="3.40.50.300">
    <property type="entry name" value="P-loop containing nucleotide triphosphate hydrolases"/>
    <property type="match status" value="1"/>
</dbReference>
<dbReference type="Pfam" id="PF22939">
    <property type="entry name" value="WHD_GPIID"/>
    <property type="match status" value="1"/>
</dbReference>
<dbReference type="PANTHER" id="PTHR10039">
    <property type="entry name" value="AMELOGENIN"/>
    <property type="match status" value="1"/>
</dbReference>
<dbReference type="RefSeq" id="XP_008028545.1">
    <property type="nucleotide sequence ID" value="XM_008030354.1"/>
</dbReference>
<evidence type="ECO:0000259" key="2">
    <source>
        <dbReference type="Pfam" id="PF22939"/>
    </source>
</evidence>
<dbReference type="Pfam" id="PF24883">
    <property type="entry name" value="NPHP3_N"/>
    <property type="match status" value="1"/>
</dbReference>
<reference evidence="5 6" key="1">
    <citation type="journal article" date="2012" name="PLoS Pathog.">
        <title>Diverse lifestyles and strategies of plant pathogenesis encoded in the genomes of eighteen Dothideomycetes fungi.</title>
        <authorList>
            <person name="Ohm R.A."/>
            <person name="Feau N."/>
            <person name="Henrissat B."/>
            <person name="Schoch C.L."/>
            <person name="Horwitz B.A."/>
            <person name="Barry K.W."/>
            <person name="Condon B.J."/>
            <person name="Copeland A.C."/>
            <person name="Dhillon B."/>
            <person name="Glaser F."/>
            <person name="Hesse C.N."/>
            <person name="Kosti I."/>
            <person name="LaButti K."/>
            <person name="Lindquist E.A."/>
            <person name="Lucas S."/>
            <person name="Salamov A.A."/>
            <person name="Bradshaw R.E."/>
            <person name="Ciuffetti L."/>
            <person name="Hamelin R.C."/>
            <person name="Kema G.H.J."/>
            <person name="Lawrence C."/>
            <person name="Scott J.A."/>
            <person name="Spatafora J.W."/>
            <person name="Turgeon B.G."/>
            <person name="de Wit P.J.G.M."/>
            <person name="Zhong S."/>
            <person name="Goodwin S.B."/>
            <person name="Grigoriev I.V."/>
        </authorList>
    </citation>
    <scope>NUCLEOTIDE SEQUENCE [LARGE SCALE GENOMIC DNA]</scope>
    <source>
        <strain evidence="6">28A</strain>
    </source>
</reference>
<feature type="domain" description="DUF7708" evidence="3">
    <location>
        <begin position="78"/>
        <end position="211"/>
    </location>
</feature>
<proteinExistence type="predicted"/>
<name>R0JSY8_EXST2</name>
<dbReference type="InterPro" id="IPR056125">
    <property type="entry name" value="DUF7708"/>
</dbReference>
<sequence>MSSALTKPPSLKPEIRLAQALSKFEADLSNDEKSAFRTLKSQSLSTAPGPDDVMQLTAEMDRRISAKFSSRCFGPRFTNFLQGVQQFAALGDVVIGGSQNLIACGVWSVVRMSLLSFVNLQNYIDKLSSLFMEIGRAAPRYQAIALLYPRSKKLQSYLSEYFISVVGLCHYLFKFGHKSTVMQFTSSLSDSHLKNFQTELDRWANSIKEEMYLAEFQESSGSRALIIDFFKSSSRRQDHATRMQVLDFCSKYDHETAWKQTRKAGNSSFYARSMDYQEWRDSSHSRTLMYTGKLGSGKSVMLANIVDDLHLFTKKEQYPVAYFFCKHDVMESLQARTIIGSLVRQLLRTIPDLGALSMYCEDTNANCTTETLLELLFKGFPSHRKVYLVLDGLDECNLEEKKVLIQAVRKIQDRLQVLLSFIEADLERCLAQRLLTIGDPTLILEIQDALLKGSQGMFLWVALQIQTLCSMKTDRAIREALEDLPKDLSETFARILQKSGSSDPSLQVKTLHLVLAACRPLTTDELREALSVTPGDATWDPANIINDVYSALSCCGCLVIVDEEEFTVRVVHHSFKQYILNGPGNMNHTEFSLREAQRTMADTIVTYLNYGVFGTEISRVKVTPIMVQSAPSKIIQVAMQSSSSTSSLAMKFLKSRKQPAFDMSKVLAATQNIFRSENGYSFRFHNYAEKYWQDHI</sequence>
<gene>
    <name evidence="5" type="ORF">SETTUDRAFT_119241</name>
</gene>